<protein>
    <submittedName>
        <fullName evidence="3">Uncharacterized protein</fullName>
    </submittedName>
</protein>
<evidence type="ECO:0000256" key="1">
    <source>
        <dbReference type="SAM" id="Coils"/>
    </source>
</evidence>
<feature type="coiled-coil region" evidence="1">
    <location>
        <begin position="221"/>
        <end position="477"/>
    </location>
</feature>
<sequence>MGRKNKIKIQRNLRQSREQSPENRKVLGDIGNVSQRSVDMTTVEIVRNMALRETPVEKVNYLLDILDRKNSELLCSRKLIDYLKNQDMDLIEKIQNGQEQMSILESDRSEVLEQLDAFRDKFEDIKGSSSASLDKLKEENEELNEKLRVTTQNLEKSKKELSDLERQFVITNQLVSESQKSSEVVKDEFNKLIAEKSSALTSALAKLEETKKSGLVSVEELEKVRVKLASLEKTNLELIENQQEVRELKEELAQAIIQRDDYKVELDTALRVSDEARYNAQNESSHLEKELEKLREQLRSLESDNIIRKEAVGGLKEQLAEAKKIVEEEKNLLQKDLESAKDSASKSQKEVEVLNQQLQLINSEIENLRKSNVTLSEDLKSEKLVSEQFKQLNQQLQSTNGQLEEQNKSLLAANSSQKNSESLAISKLQDEFKLKTDKFTTEIAELLENNKSLQSELDAAKQSIENEKKTSKGFEQKYVNLQTVFETRFTQVLDDVEIVQYDLHTLKINLANTEQENARLQKTINEIEESKSKLVEESRKKRDTATDELKNQFEGEKKKIQEECTRKVKSSNQRVNKLDKDVKKLLTEKKKLNEENTKLAEELKSKSTLVEELNGLAKSAQSNQQTIDELTKWKEDNQKLVVKLETRISELQRSSENCQKRFESELAASEKKRSEAMSMVEKHEQEVLEVQHLLNSSIEEIHEQEELRKHIASLEAKVQTLEKECSDKLEIASKLKEVQKTLEETAEKNVQLQTRIDTDLSELADIKKSVDKSKKKMEDKLSVVRNKLEKAEKLAKEEKEECKRIKELESKKVEVLEQMAKEEKEATKLTLDASNQVKDQLQRQVELLTVKLDEKSAENVKLVADLQSIQEKLDIVEKVAHEDEVECQRLAALEGSKTEKLSELEKLLAEKNKSA</sequence>
<feature type="compositionally biased region" description="Basic residues" evidence="2">
    <location>
        <begin position="1"/>
        <end position="11"/>
    </location>
</feature>
<feature type="coiled-coil region" evidence="1">
    <location>
        <begin position="126"/>
        <end position="174"/>
    </location>
</feature>
<feature type="coiled-coil region" evidence="1">
    <location>
        <begin position="634"/>
        <end position="910"/>
    </location>
</feature>
<organism evidence="3 4">
    <name type="scientific">Caenorhabditis angaria</name>
    <dbReference type="NCBI Taxonomy" id="860376"/>
    <lineage>
        <taxon>Eukaryota</taxon>
        <taxon>Metazoa</taxon>
        <taxon>Ecdysozoa</taxon>
        <taxon>Nematoda</taxon>
        <taxon>Chromadorea</taxon>
        <taxon>Rhabditida</taxon>
        <taxon>Rhabditina</taxon>
        <taxon>Rhabditomorpha</taxon>
        <taxon>Rhabditoidea</taxon>
        <taxon>Rhabditidae</taxon>
        <taxon>Peloderinae</taxon>
        <taxon>Caenorhabditis</taxon>
    </lineage>
</organism>
<evidence type="ECO:0000313" key="3">
    <source>
        <dbReference type="EMBL" id="CAI5449178.1"/>
    </source>
</evidence>
<reference evidence="3" key="1">
    <citation type="submission" date="2022-11" db="EMBL/GenBank/DDBJ databases">
        <authorList>
            <person name="Kikuchi T."/>
        </authorList>
    </citation>
    <scope>NUCLEOTIDE SEQUENCE</scope>
    <source>
        <strain evidence="3">PS1010</strain>
    </source>
</reference>
<evidence type="ECO:0000256" key="2">
    <source>
        <dbReference type="SAM" id="MobiDB-lite"/>
    </source>
</evidence>
<keyword evidence="4" id="KW-1185">Reference proteome</keyword>
<comment type="caution">
    <text evidence="3">The sequence shown here is derived from an EMBL/GenBank/DDBJ whole genome shotgun (WGS) entry which is preliminary data.</text>
</comment>
<name>A0A9P1INS9_9PELO</name>
<feature type="coiled-coil region" evidence="1">
    <location>
        <begin position="503"/>
        <end position="540"/>
    </location>
</feature>
<feature type="coiled-coil region" evidence="1">
    <location>
        <begin position="568"/>
        <end position="609"/>
    </location>
</feature>
<gene>
    <name evidence="3" type="ORF">CAMP_LOCUS11815</name>
</gene>
<dbReference type="Proteomes" id="UP001152747">
    <property type="component" value="Unassembled WGS sequence"/>
</dbReference>
<feature type="compositionally biased region" description="Basic and acidic residues" evidence="2">
    <location>
        <begin position="15"/>
        <end position="24"/>
    </location>
</feature>
<dbReference type="EMBL" id="CANHGI010000004">
    <property type="protein sequence ID" value="CAI5449178.1"/>
    <property type="molecule type" value="Genomic_DNA"/>
</dbReference>
<accession>A0A9P1INS9</accession>
<proteinExistence type="predicted"/>
<dbReference type="AlphaFoldDB" id="A0A9P1INS9"/>
<evidence type="ECO:0000313" key="4">
    <source>
        <dbReference type="Proteomes" id="UP001152747"/>
    </source>
</evidence>
<feature type="region of interest" description="Disordered" evidence="2">
    <location>
        <begin position="1"/>
        <end position="24"/>
    </location>
</feature>
<keyword evidence="1" id="KW-0175">Coiled coil</keyword>